<dbReference type="InterPro" id="IPR051171">
    <property type="entry name" value="CaCA"/>
</dbReference>
<evidence type="ECO:0000313" key="6">
    <source>
        <dbReference type="EMBL" id="ROQ92068.1"/>
    </source>
</evidence>
<sequence>MVTALPPSSFLYWAGPGLGYDGVVLVRTDDGYYGSGVLLYDGGAVLTAAHLVARNGLPGAVVDQAEVVFQTTDGEYSYISQEISVPTSYDPENLNGDLALIWLPSTAPVSAERYELYRSHDEIGRVMTLVGYGVPGDGFYGMYENWSGPPLRLRAWNRADADAGTVKEGLGYVMDWDPKEDSQLVADFDDGTMVHDAMGSLLGVWDLGLGYYEGMISSGDSGGPAFIEGKVAGIATAHASLGFWNIWPDVDIFKNSSFGEMGFWQRVSSYQEWIDRSLRSHYPNAPSRPEDVQKRVTEGDAGTTYAYFLLQFNGVRSDPNAWVSVDYETRDGTATAGLDYVPASGTLILYPGEDYAVIPVEIIGDTVPEPDETFFLDVFNPVGGSFGEGVTKLTAMRTIVDDDVSFWA</sequence>
<gene>
    <name evidence="6" type="ORF">EDC27_1740</name>
</gene>
<evidence type="ECO:0000256" key="4">
    <source>
        <dbReference type="ARBA" id="ARBA00023065"/>
    </source>
</evidence>
<dbReference type="GO" id="GO:0007154">
    <property type="term" value="P:cell communication"/>
    <property type="evidence" value="ECO:0007669"/>
    <property type="project" value="InterPro"/>
</dbReference>
<dbReference type="GO" id="GO:0098703">
    <property type="term" value="P:calcium ion import across plasma membrane"/>
    <property type="evidence" value="ECO:0007669"/>
    <property type="project" value="TreeGrafter"/>
</dbReference>
<keyword evidence="2" id="KW-0677">Repeat</keyword>
<evidence type="ECO:0000313" key="7">
    <source>
        <dbReference type="Proteomes" id="UP000276223"/>
    </source>
</evidence>
<comment type="caution">
    <text evidence="6">The sequence shown here is derived from an EMBL/GenBank/DDBJ whole genome shotgun (WGS) entry which is preliminary data.</text>
</comment>
<dbReference type="GO" id="GO:0006508">
    <property type="term" value="P:proteolysis"/>
    <property type="evidence" value="ECO:0007669"/>
    <property type="project" value="InterPro"/>
</dbReference>
<name>A0A3N1UQQ2_9BACT</name>
<evidence type="ECO:0000256" key="3">
    <source>
        <dbReference type="ARBA" id="ARBA00022837"/>
    </source>
</evidence>
<feature type="domain" description="Peptidase S1" evidence="5">
    <location>
        <begin position="1"/>
        <end position="279"/>
    </location>
</feature>
<dbReference type="GO" id="GO:0016020">
    <property type="term" value="C:membrane"/>
    <property type="evidence" value="ECO:0007669"/>
    <property type="project" value="InterPro"/>
</dbReference>
<dbReference type="InterPro" id="IPR003644">
    <property type="entry name" value="Calx_beta"/>
</dbReference>
<keyword evidence="7" id="KW-1185">Reference proteome</keyword>
<dbReference type="PROSITE" id="PS50240">
    <property type="entry name" value="TRYPSIN_DOM"/>
    <property type="match status" value="1"/>
</dbReference>
<evidence type="ECO:0000256" key="1">
    <source>
        <dbReference type="ARBA" id="ARBA00022729"/>
    </source>
</evidence>
<protein>
    <submittedName>
        <fullName evidence="6">Trypsin</fullName>
    </submittedName>
</protein>
<evidence type="ECO:0000256" key="2">
    <source>
        <dbReference type="ARBA" id="ARBA00022737"/>
    </source>
</evidence>
<dbReference type="Pfam" id="PF03160">
    <property type="entry name" value="Calx-beta"/>
    <property type="match status" value="1"/>
</dbReference>
<reference evidence="6 7" key="1">
    <citation type="submission" date="2018-11" db="EMBL/GenBank/DDBJ databases">
        <title>Genomic Encyclopedia of Type Strains, Phase IV (KMG-IV): sequencing the most valuable type-strain genomes for metagenomic binning, comparative biology and taxonomic classification.</title>
        <authorList>
            <person name="Goeker M."/>
        </authorList>
    </citation>
    <scope>NUCLEOTIDE SEQUENCE [LARGE SCALE GENOMIC DNA]</scope>
    <source>
        <strain evidence="6 7">DSM 22027</strain>
    </source>
</reference>
<keyword evidence="3" id="KW-0106">Calcium</keyword>
<dbReference type="GO" id="GO:0004252">
    <property type="term" value="F:serine-type endopeptidase activity"/>
    <property type="evidence" value="ECO:0007669"/>
    <property type="project" value="InterPro"/>
</dbReference>
<dbReference type="InterPro" id="IPR043504">
    <property type="entry name" value="Peptidase_S1_PA_chymotrypsin"/>
</dbReference>
<dbReference type="SUPFAM" id="SSF141072">
    <property type="entry name" value="CalX-like"/>
    <property type="match status" value="1"/>
</dbReference>
<dbReference type="Proteomes" id="UP000276223">
    <property type="component" value="Unassembled WGS sequence"/>
</dbReference>
<dbReference type="OrthoDB" id="733404at2"/>
<dbReference type="Pfam" id="PF00089">
    <property type="entry name" value="Trypsin"/>
    <property type="match status" value="1"/>
</dbReference>
<dbReference type="SUPFAM" id="SSF50494">
    <property type="entry name" value="Trypsin-like serine proteases"/>
    <property type="match status" value="1"/>
</dbReference>
<dbReference type="PANTHER" id="PTHR11878">
    <property type="entry name" value="SODIUM/CALCIUM EXCHANGER"/>
    <property type="match status" value="1"/>
</dbReference>
<dbReference type="SMART" id="SM00237">
    <property type="entry name" value="Calx_beta"/>
    <property type="match status" value="1"/>
</dbReference>
<dbReference type="InterPro" id="IPR038081">
    <property type="entry name" value="CalX-like_sf"/>
</dbReference>
<dbReference type="EMBL" id="RJVA01000012">
    <property type="protein sequence ID" value="ROQ92068.1"/>
    <property type="molecule type" value="Genomic_DNA"/>
</dbReference>
<keyword evidence="4" id="KW-0813">Transport</keyword>
<proteinExistence type="predicted"/>
<evidence type="ECO:0000259" key="5">
    <source>
        <dbReference type="PROSITE" id="PS50240"/>
    </source>
</evidence>
<dbReference type="PANTHER" id="PTHR11878:SF65">
    <property type="entry name" value="NA_CA-EXCHANGE PROTEIN, ISOFORM G"/>
    <property type="match status" value="1"/>
</dbReference>
<accession>A0A3N1UQQ2</accession>
<dbReference type="Gene3D" id="2.60.40.2030">
    <property type="match status" value="1"/>
</dbReference>
<dbReference type="RefSeq" id="WP_123290236.1">
    <property type="nucleotide sequence ID" value="NZ_RJVA01000012.1"/>
</dbReference>
<dbReference type="InterPro" id="IPR001254">
    <property type="entry name" value="Trypsin_dom"/>
</dbReference>
<dbReference type="InterPro" id="IPR009003">
    <property type="entry name" value="Peptidase_S1_PA"/>
</dbReference>
<dbReference type="Gene3D" id="2.40.10.10">
    <property type="entry name" value="Trypsin-like serine proteases"/>
    <property type="match status" value="1"/>
</dbReference>
<keyword evidence="4" id="KW-0406">Ion transport</keyword>
<dbReference type="AlphaFoldDB" id="A0A3N1UQQ2"/>
<keyword evidence="1" id="KW-0732">Signal</keyword>
<dbReference type="GO" id="GO:0005432">
    <property type="term" value="F:calcium:sodium antiporter activity"/>
    <property type="evidence" value="ECO:0007669"/>
    <property type="project" value="TreeGrafter"/>
</dbReference>
<organism evidence="6 7">
    <name type="scientific">Desulfosoma caldarium</name>
    <dbReference type="NCBI Taxonomy" id="610254"/>
    <lineage>
        <taxon>Bacteria</taxon>
        <taxon>Pseudomonadati</taxon>
        <taxon>Thermodesulfobacteriota</taxon>
        <taxon>Syntrophobacteria</taxon>
        <taxon>Syntrophobacterales</taxon>
        <taxon>Syntrophobacteraceae</taxon>
        <taxon>Desulfosoma</taxon>
    </lineage>
</organism>